<keyword evidence="3" id="KW-1185">Reference proteome</keyword>
<evidence type="ECO:0000313" key="2">
    <source>
        <dbReference type="EMBL" id="KAK6172525.1"/>
    </source>
</evidence>
<comment type="caution">
    <text evidence="2">The sequence shown here is derived from an EMBL/GenBank/DDBJ whole genome shotgun (WGS) entry which is preliminary data.</text>
</comment>
<evidence type="ECO:0000256" key="1">
    <source>
        <dbReference type="SAM" id="MobiDB-lite"/>
    </source>
</evidence>
<feature type="region of interest" description="Disordered" evidence="1">
    <location>
        <begin position="1"/>
        <end position="68"/>
    </location>
</feature>
<feature type="region of interest" description="Disordered" evidence="1">
    <location>
        <begin position="503"/>
        <end position="544"/>
    </location>
</feature>
<reference evidence="2 3" key="1">
    <citation type="submission" date="2024-01" db="EMBL/GenBank/DDBJ databases">
        <title>The genome of the rayed Mediterranean limpet Patella caerulea (Linnaeus, 1758).</title>
        <authorList>
            <person name="Anh-Thu Weber A."/>
            <person name="Halstead-Nussloch G."/>
        </authorList>
    </citation>
    <scope>NUCLEOTIDE SEQUENCE [LARGE SCALE GENOMIC DNA]</scope>
    <source>
        <strain evidence="2">AATW-2023a</strain>
        <tissue evidence="2">Whole specimen</tissue>
    </source>
</reference>
<proteinExistence type="predicted"/>
<dbReference type="EMBL" id="JAZGQO010000011">
    <property type="protein sequence ID" value="KAK6172525.1"/>
    <property type="molecule type" value="Genomic_DNA"/>
</dbReference>
<dbReference type="AlphaFoldDB" id="A0AAN8J9F2"/>
<protein>
    <submittedName>
        <fullName evidence="2">Uncharacterized protein</fullName>
    </submittedName>
</protein>
<name>A0AAN8J9F2_PATCE</name>
<sequence length="550" mass="61744">MAGDSHDAMETTKLLSNSQDDKMNEKLYDSVSFESPEMENTETTVESPVMEHIPATPQPNNQDDSINVETTKLLLSNSQDDKMNEKLYDSVSVKSPKMESTETTVESPVMEHISAMPQPNNQDDDINVETTKLLSNSQDDKMNEKLYDSVSFESPKMKNTETTVESPVMEHISATPQPNNQDDSTNVETTKLLSNSQNDKMNEKLYDSVSVESPKMENTETTVESPVMEHISATPQPNNQDDSINVETTKLLSNSQNDKMNEKLYDSVCFESPKMEITETTVESPVMEHISAMPQPKNQDDGINVETTKLLSNSQNDKMNEKLYDSVSVESPKMENTETTVESPVMEHISATPQPNNQDDSINVETTKLLSNSQNDKMNEKLYDSVCFESPKMEITETTVESPVMEHISAMPQPKNQDDGIHVETTKLLSNSQDDKMNEKLYDSVSFESPKMENTKTTVESPVMEHISAMPQPNNQDDGINVETTKLLLSNSQDDKMNEKLYDSVSVESPKMENTETTVESPVMEHISATPQPNNQDDSISYYPTVKMIR</sequence>
<evidence type="ECO:0000313" key="3">
    <source>
        <dbReference type="Proteomes" id="UP001347796"/>
    </source>
</evidence>
<feature type="compositionally biased region" description="Basic and acidic residues" evidence="1">
    <location>
        <begin position="19"/>
        <end position="28"/>
    </location>
</feature>
<dbReference type="Proteomes" id="UP001347796">
    <property type="component" value="Unassembled WGS sequence"/>
</dbReference>
<feature type="compositionally biased region" description="Polar residues" evidence="1">
    <location>
        <begin position="58"/>
        <end position="68"/>
    </location>
</feature>
<feature type="compositionally biased region" description="Basic and acidic residues" evidence="1">
    <location>
        <begin position="1"/>
        <end position="10"/>
    </location>
</feature>
<organism evidence="2 3">
    <name type="scientific">Patella caerulea</name>
    <name type="common">Rayed Mediterranean limpet</name>
    <dbReference type="NCBI Taxonomy" id="87958"/>
    <lineage>
        <taxon>Eukaryota</taxon>
        <taxon>Metazoa</taxon>
        <taxon>Spiralia</taxon>
        <taxon>Lophotrochozoa</taxon>
        <taxon>Mollusca</taxon>
        <taxon>Gastropoda</taxon>
        <taxon>Patellogastropoda</taxon>
        <taxon>Patelloidea</taxon>
        <taxon>Patellidae</taxon>
        <taxon>Patella</taxon>
    </lineage>
</organism>
<gene>
    <name evidence="2" type="ORF">SNE40_016161</name>
</gene>
<feature type="compositionally biased region" description="Polar residues" evidence="1">
    <location>
        <begin position="529"/>
        <end position="539"/>
    </location>
</feature>
<accession>A0AAN8J9F2</accession>